<dbReference type="Proteomes" id="UP000268291">
    <property type="component" value="Unassembled WGS sequence"/>
</dbReference>
<dbReference type="OrthoDB" id="2528227at2"/>
<feature type="region of interest" description="Disordered" evidence="1">
    <location>
        <begin position="188"/>
        <end position="215"/>
    </location>
</feature>
<dbReference type="GO" id="GO:0003824">
    <property type="term" value="F:catalytic activity"/>
    <property type="evidence" value="ECO:0007669"/>
    <property type="project" value="InterPro"/>
</dbReference>
<organism evidence="2 4">
    <name type="scientific">Labedella gwakjiensis</name>
    <dbReference type="NCBI Taxonomy" id="390269"/>
    <lineage>
        <taxon>Bacteria</taxon>
        <taxon>Bacillati</taxon>
        <taxon>Actinomycetota</taxon>
        <taxon>Actinomycetes</taxon>
        <taxon>Micrococcales</taxon>
        <taxon>Microbacteriaceae</taxon>
        <taxon>Labedella</taxon>
    </lineage>
</organism>
<gene>
    <name evidence="2" type="ORF">CLV49_1807</name>
    <name evidence="3" type="ORF">ELQ93_10170</name>
</gene>
<keyword evidence="5" id="KW-1185">Reference proteome</keyword>
<evidence type="ECO:0000313" key="3">
    <source>
        <dbReference type="EMBL" id="RUQ87265.1"/>
    </source>
</evidence>
<dbReference type="InterPro" id="IPR011013">
    <property type="entry name" value="Gal_mutarotase_sf_dom"/>
</dbReference>
<evidence type="ECO:0000313" key="2">
    <source>
        <dbReference type="EMBL" id="PSL38192.1"/>
    </source>
</evidence>
<evidence type="ECO:0000313" key="4">
    <source>
        <dbReference type="Proteomes" id="UP000241203"/>
    </source>
</evidence>
<sequence>MREVVGGGGLRLVVDPDNGGRVVSLTHDGFEWLAPSTPAPAGAADFEHPGMGGWDEALPTIAASASLPDHGDLWNTAWTVVPSTDGSVVLDARSASSEVSLRRTIAATDDGIELRYHASTDADGDRPFLWSAHPVMTAEPGTTFHLPGVRTVLGEYPDPGRAIDVPPGSWIDEAAGRPAGFKAFVRSDALRPDPSGSHTRGADTSGPGPWVTAGVRRSDGRGLDLSWDPTEIPWLGLYWDSGEFSARPVLALEPTNAGTDHADRADALWSVRRDRPRAWRFRVRPASPSR</sequence>
<reference evidence="3 5" key="2">
    <citation type="submission" date="2018-12" db="EMBL/GenBank/DDBJ databases">
        <authorList>
            <person name="hu s."/>
            <person name="Xu Y."/>
            <person name="Xu B."/>
            <person name="Li F."/>
        </authorList>
    </citation>
    <scope>NUCLEOTIDE SEQUENCE [LARGE SCALE GENOMIC DNA]</scope>
    <source>
        <strain evidence="3 5">KSW2-17</strain>
    </source>
</reference>
<dbReference type="Gene3D" id="2.70.98.10">
    <property type="match status" value="1"/>
</dbReference>
<comment type="caution">
    <text evidence="2">The sequence shown here is derived from an EMBL/GenBank/DDBJ whole genome shotgun (WGS) entry which is preliminary data.</text>
</comment>
<dbReference type="RefSeq" id="WP_106563240.1">
    <property type="nucleotide sequence ID" value="NZ_PYAU01000001.1"/>
</dbReference>
<reference evidence="2 4" key="1">
    <citation type="submission" date="2018-03" db="EMBL/GenBank/DDBJ databases">
        <title>Genomic Encyclopedia of Archaeal and Bacterial Type Strains, Phase II (KMG-II): from individual species to whole genera.</title>
        <authorList>
            <person name="Goeker M."/>
        </authorList>
    </citation>
    <scope>NUCLEOTIDE SEQUENCE [LARGE SCALE GENOMIC DNA]</scope>
    <source>
        <strain evidence="2 4">DSM 21548</strain>
    </source>
</reference>
<dbReference type="EMBL" id="PYAU01000001">
    <property type="protein sequence ID" value="PSL38192.1"/>
    <property type="molecule type" value="Genomic_DNA"/>
</dbReference>
<dbReference type="SUPFAM" id="SSF74650">
    <property type="entry name" value="Galactose mutarotase-like"/>
    <property type="match status" value="1"/>
</dbReference>
<protein>
    <submittedName>
        <fullName evidence="2">Galactose mutarotase-like enzyme</fullName>
    </submittedName>
</protein>
<proteinExistence type="predicted"/>
<dbReference type="GO" id="GO:0030246">
    <property type="term" value="F:carbohydrate binding"/>
    <property type="evidence" value="ECO:0007669"/>
    <property type="project" value="InterPro"/>
</dbReference>
<accession>A0A2P8GW60</accession>
<evidence type="ECO:0000256" key="1">
    <source>
        <dbReference type="SAM" id="MobiDB-lite"/>
    </source>
</evidence>
<evidence type="ECO:0000313" key="5">
    <source>
        <dbReference type="Proteomes" id="UP000268291"/>
    </source>
</evidence>
<dbReference type="InterPro" id="IPR014718">
    <property type="entry name" value="GH-type_carb-bd"/>
</dbReference>
<dbReference type="Proteomes" id="UP000241203">
    <property type="component" value="Unassembled WGS sequence"/>
</dbReference>
<dbReference type="GO" id="GO:0005975">
    <property type="term" value="P:carbohydrate metabolic process"/>
    <property type="evidence" value="ECO:0007669"/>
    <property type="project" value="InterPro"/>
</dbReference>
<dbReference type="AlphaFoldDB" id="A0A2P8GW60"/>
<name>A0A2P8GW60_9MICO</name>
<dbReference type="EMBL" id="RZGY01000001">
    <property type="protein sequence ID" value="RUQ87265.1"/>
    <property type="molecule type" value="Genomic_DNA"/>
</dbReference>